<proteinExistence type="predicted"/>
<evidence type="ECO:0000256" key="4">
    <source>
        <dbReference type="SAM" id="MobiDB-lite"/>
    </source>
</evidence>
<dbReference type="Pfam" id="PF13765">
    <property type="entry name" value="PRY"/>
    <property type="match status" value="1"/>
</dbReference>
<dbReference type="AlphaFoldDB" id="A0A672FUF6"/>
<keyword evidence="7" id="KW-1185">Reference proteome</keyword>
<dbReference type="InterPro" id="IPR006574">
    <property type="entry name" value="PRY"/>
</dbReference>
<sequence>EESELGDDLIHRRAGRSEGSVRKTSCRTPSKSVLTENSVSLPVTCDLSLDPNTVHKSLILSDCGRTVSRTKEKQPYPDHPERFSTNPQLLCREALTGRCYWEVEWNGRTRVGVAYKSIPRKERLKSSFKHSDKSWCHVSTLLEGFYFKHNNKSTYIPASQGHTKAFRSRVRRLGLFLDWPAGTLSFYQLSGETKTLIHTFHTTFTEPLYPAFLVDAGTLTLCEDGSPEGVQSPQGERPDFQ</sequence>
<dbReference type="InterPro" id="IPR003879">
    <property type="entry name" value="Butyrophylin_SPRY"/>
</dbReference>
<keyword evidence="2" id="KW-0863">Zinc-finger</keyword>
<reference evidence="6" key="2">
    <citation type="submission" date="2025-08" db="UniProtKB">
        <authorList>
            <consortium name="Ensembl"/>
        </authorList>
    </citation>
    <scope>IDENTIFICATION</scope>
</reference>
<reference evidence="6" key="3">
    <citation type="submission" date="2025-09" db="UniProtKB">
        <authorList>
            <consortium name="Ensembl"/>
        </authorList>
    </citation>
    <scope>IDENTIFICATION</scope>
</reference>
<accession>A0A672FUF6</accession>
<dbReference type="InterPro" id="IPR003877">
    <property type="entry name" value="SPRY_dom"/>
</dbReference>
<dbReference type="Ensembl" id="ENSSFAT00005008841.1">
    <property type="protein sequence ID" value="ENSSFAP00005008430.1"/>
    <property type="gene ID" value="ENSSFAG00005004912.1"/>
</dbReference>
<dbReference type="PROSITE" id="PS50188">
    <property type="entry name" value="B302_SPRY"/>
    <property type="match status" value="1"/>
</dbReference>
<dbReference type="PANTHER" id="PTHR25465">
    <property type="entry name" value="B-BOX DOMAIN CONTAINING"/>
    <property type="match status" value="1"/>
</dbReference>
<protein>
    <recommendedName>
        <fullName evidence="5">B30.2/SPRY domain-containing protein</fullName>
    </recommendedName>
</protein>
<name>A0A672FUF6_SALFA</name>
<dbReference type="Pfam" id="PF00622">
    <property type="entry name" value="SPRY"/>
    <property type="match status" value="1"/>
</dbReference>
<dbReference type="FunCoup" id="A0A672FUF6">
    <property type="interactions" value="1"/>
</dbReference>
<dbReference type="InterPro" id="IPR001870">
    <property type="entry name" value="B30.2/SPRY"/>
</dbReference>
<feature type="domain" description="B30.2/SPRY" evidence="5">
    <location>
        <begin position="27"/>
        <end position="228"/>
    </location>
</feature>
<evidence type="ECO:0000313" key="6">
    <source>
        <dbReference type="Ensembl" id="ENSSFAP00005008430.1"/>
    </source>
</evidence>
<evidence type="ECO:0000256" key="3">
    <source>
        <dbReference type="ARBA" id="ARBA00022833"/>
    </source>
</evidence>
<evidence type="ECO:0000259" key="5">
    <source>
        <dbReference type="PROSITE" id="PS50188"/>
    </source>
</evidence>
<organism evidence="6 7">
    <name type="scientific">Salarias fasciatus</name>
    <name type="common">Jewelled blenny</name>
    <name type="synonym">Blennius fasciatus</name>
    <dbReference type="NCBI Taxonomy" id="181472"/>
    <lineage>
        <taxon>Eukaryota</taxon>
        <taxon>Metazoa</taxon>
        <taxon>Chordata</taxon>
        <taxon>Craniata</taxon>
        <taxon>Vertebrata</taxon>
        <taxon>Euteleostomi</taxon>
        <taxon>Actinopterygii</taxon>
        <taxon>Neopterygii</taxon>
        <taxon>Teleostei</taxon>
        <taxon>Neoteleostei</taxon>
        <taxon>Acanthomorphata</taxon>
        <taxon>Ovalentaria</taxon>
        <taxon>Blenniimorphae</taxon>
        <taxon>Blenniiformes</taxon>
        <taxon>Blennioidei</taxon>
        <taxon>Blenniidae</taxon>
        <taxon>Salariinae</taxon>
        <taxon>Salarias</taxon>
    </lineage>
</organism>
<dbReference type="InterPro" id="IPR051051">
    <property type="entry name" value="E3_ubiq-ligase_TRIM/RNF"/>
</dbReference>
<dbReference type="InParanoid" id="A0A672FUF6"/>
<dbReference type="OMA" id="HGRINDD"/>
<keyword evidence="3" id="KW-0862">Zinc</keyword>
<evidence type="ECO:0000256" key="2">
    <source>
        <dbReference type="ARBA" id="ARBA00022771"/>
    </source>
</evidence>
<feature type="compositionally biased region" description="Basic and acidic residues" evidence="4">
    <location>
        <begin position="8"/>
        <end position="21"/>
    </location>
</feature>
<dbReference type="PANTHER" id="PTHR25465:SF5">
    <property type="entry name" value="E3 UBIQUITIN_ISG15 LIGASE TRIM25-RELATED"/>
    <property type="match status" value="1"/>
</dbReference>
<dbReference type="PRINTS" id="PR01407">
    <property type="entry name" value="BUTYPHLNCDUF"/>
</dbReference>
<evidence type="ECO:0000256" key="1">
    <source>
        <dbReference type="ARBA" id="ARBA00022723"/>
    </source>
</evidence>
<dbReference type="InterPro" id="IPR043136">
    <property type="entry name" value="B30.2/SPRY_sf"/>
</dbReference>
<dbReference type="Gene3D" id="2.60.120.920">
    <property type="match status" value="1"/>
</dbReference>
<dbReference type="GO" id="GO:0005737">
    <property type="term" value="C:cytoplasm"/>
    <property type="evidence" value="ECO:0007669"/>
    <property type="project" value="UniProtKB-ARBA"/>
</dbReference>
<reference evidence="6" key="1">
    <citation type="submission" date="2019-06" db="EMBL/GenBank/DDBJ databases">
        <authorList>
            <consortium name="Wellcome Sanger Institute Data Sharing"/>
        </authorList>
    </citation>
    <scope>NUCLEOTIDE SEQUENCE [LARGE SCALE GENOMIC DNA]</scope>
</reference>
<dbReference type="SMART" id="SM00449">
    <property type="entry name" value="SPRY"/>
    <property type="match status" value="1"/>
</dbReference>
<dbReference type="Proteomes" id="UP000472267">
    <property type="component" value="Chromosome 9"/>
</dbReference>
<dbReference type="SMART" id="SM00589">
    <property type="entry name" value="PRY"/>
    <property type="match status" value="1"/>
</dbReference>
<dbReference type="InterPro" id="IPR013320">
    <property type="entry name" value="ConA-like_dom_sf"/>
</dbReference>
<feature type="region of interest" description="Disordered" evidence="4">
    <location>
        <begin position="1"/>
        <end position="29"/>
    </location>
</feature>
<dbReference type="CDD" id="cd16040">
    <property type="entry name" value="SPRY_PRY_SNTX"/>
    <property type="match status" value="1"/>
</dbReference>
<keyword evidence="1" id="KW-0479">Metal-binding</keyword>
<evidence type="ECO:0000313" key="7">
    <source>
        <dbReference type="Proteomes" id="UP000472267"/>
    </source>
</evidence>
<dbReference type="GO" id="GO:0008270">
    <property type="term" value="F:zinc ion binding"/>
    <property type="evidence" value="ECO:0007669"/>
    <property type="project" value="UniProtKB-KW"/>
</dbReference>
<dbReference type="SUPFAM" id="SSF49899">
    <property type="entry name" value="Concanavalin A-like lectins/glucanases"/>
    <property type="match status" value="1"/>
</dbReference>